<proteinExistence type="predicted"/>
<organism evidence="1 2">
    <name type="scientific">Trema orientale</name>
    <name type="common">Charcoal tree</name>
    <name type="synonym">Celtis orientalis</name>
    <dbReference type="NCBI Taxonomy" id="63057"/>
    <lineage>
        <taxon>Eukaryota</taxon>
        <taxon>Viridiplantae</taxon>
        <taxon>Streptophyta</taxon>
        <taxon>Embryophyta</taxon>
        <taxon>Tracheophyta</taxon>
        <taxon>Spermatophyta</taxon>
        <taxon>Magnoliopsida</taxon>
        <taxon>eudicotyledons</taxon>
        <taxon>Gunneridae</taxon>
        <taxon>Pentapetalae</taxon>
        <taxon>rosids</taxon>
        <taxon>fabids</taxon>
        <taxon>Rosales</taxon>
        <taxon>Cannabaceae</taxon>
        <taxon>Trema</taxon>
    </lineage>
</organism>
<dbReference type="EMBL" id="JXTC01000223">
    <property type="protein sequence ID" value="PON81163.1"/>
    <property type="molecule type" value="Genomic_DNA"/>
</dbReference>
<evidence type="ECO:0000313" key="1">
    <source>
        <dbReference type="EMBL" id="PON81163.1"/>
    </source>
</evidence>
<evidence type="ECO:0000313" key="2">
    <source>
        <dbReference type="Proteomes" id="UP000237000"/>
    </source>
</evidence>
<reference evidence="2" key="1">
    <citation type="submission" date="2016-06" db="EMBL/GenBank/DDBJ databases">
        <title>Parallel loss of symbiosis genes in relatives of nitrogen-fixing non-legume Parasponia.</title>
        <authorList>
            <person name="Van Velzen R."/>
            <person name="Holmer R."/>
            <person name="Bu F."/>
            <person name="Rutten L."/>
            <person name="Van Zeijl A."/>
            <person name="Liu W."/>
            <person name="Santuari L."/>
            <person name="Cao Q."/>
            <person name="Sharma T."/>
            <person name="Shen D."/>
            <person name="Roswanjaya Y."/>
            <person name="Wardhani T."/>
            <person name="Kalhor M.S."/>
            <person name="Jansen J."/>
            <person name="Van den Hoogen J."/>
            <person name="Gungor B."/>
            <person name="Hartog M."/>
            <person name="Hontelez J."/>
            <person name="Verver J."/>
            <person name="Yang W.-C."/>
            <person name="Schijlen E."/>
            <person name="Repin R."/>
            <person name="Schilthuizen M."/>
            <person name="Schranz E."/>
            <person name="Heidstra R."/>
            <person name="Miyata K."/>
            <person name="Fedorova E."/>
            <person name="Kohlen W."/>
            <person name="Bisseling T."/>
            <person name="Smit S."/>
            <person name="Geurts R."/>
        </authorList>
    </citation>
    <scope>NUCLEOTIDE SEQUENCE [LARGE SCALE GENOMIC DNA]</scope>
    <source>
        <strain evidence="2">cv. RG33-2</strain>
    </source>
</reference>
<feature type="non-terminal residue" evidence="1">
    <location>
        <position position="1"/>
    </location>
</feature>
<protein>
    <submittedName>
        <fullName evidence="1">Uncharacterized protein</fullName>
    </submittedName>
</protein>
<comment type="caution">
    <text evidence="1">The sequence shown here is derived from an EMBL/GenBank/DDBJ whole genome shotgun (WGS) entry which is preliminary data.</text>
</comment>
<dbReference type="OrthoDB" id="1725265at2759"/>
<sequence length="134" mass="15007">VDLVKESIENNSLKEAPLISHEAPIVHPFDVDAKKAQGNTNVVEAPQYSSSSNPPIEVIEPSFSSFSHHKSYKKDTRKWGTKKKRYGDHHFKLGPKGVLGMSRLKLFLGKLKSSWLEPFIEVNVSPRGVIKAEN</sequence>
<dbReference type="Proteomes" id="UP000237000">
    <property type="component" value="Unassembled WGS sequence"/>
</dbReference>
<name>A0A2P5E6K1_TREOI</name>
<dbReference type="AlphaFoldDB" id="A0A2P5E6K1"/>
<dbReference type="InParanoid" id="A0A2P5E6K1"/>
<gene>
    <name evidence="1" type="ORF">TorRG33x02_230470</name>
</gene>
<keyword evidence="2" id="KW-1185">Reference proteome</keyword>
<accession>A0A2P5E6K1</accession>